<dbReference type="AlphaFoldDB" id="A0A0F7SBX7"/>
<feature type="compositionally biased region" description="Low complexity" evidence="1">
    <location>
        <begin position="292"/>
        <end position="309"/>
    </location>
</feature>
<evidence type="ECO:0000313" key="3">
    <source>
        <dbReference type="EMBL" id="CDW98600.1"/>
    </source>
</evidence>
<dbReference type="OrthoDB" id="2527463at2759"/>
<sequence>MADESKGKGKASAPSSSNATPASESQATPSNGNSGGGSKAAQSLASALRSSMASSQLGSLMQSVSGGKEGFQGPSATGGGELRDWLVQDMRTAPTASGSSSGGGSRVGGFRTQSSGQAEGEKMFDDFQRALTLDNGQAEGRVGGGEMEQSWTAAQHRGVEWQTTGLDPTTAKPLHSYTELDEPLHTSVQNDHRLNHNVPSVIHAQRVPPPAVAAPLAQSDDIFALLDAEQQQAPHPETSAPTSAVPHTADTDANASISQFDTHYRPPSPTHPSFTREQAALHLALSETHLSDQSQQDLLLPLPDNPSLQEGVYAPTPEAALSSILNPSGRTESTDIAETQVQERGREVVKKITKYFGATSYIDDVYGVSPVLRETIEEVVKKDNTEENRLKAVSRLESLWGHLSNTKPSEGEAGRGAEWVDNWLLKNT</sequence>
<feature type="compositionally biased region" description="Low complexity" evidence="1">
    <location>
        <begin position="39"/>
        <end position="57"/>
    </location>
</feature>
<feature type="compositionally biased region" description="Basic and acidic residues" evidence="1">
    <location>
        <begin position="119"/>
        <end position="128"/>
    </location>
</feature>
<protein>
    <submittedName>
        <fullName evidence="3">Uncharacterized protein</fullName>
    </submittedName>
</protein>
<feature type="compositionally biased region" description="Low complexity" evidence="1">
    <location>
        <begin position="10"/>
        <end position="25"/>
    </location>
</feature>
<evidence type="ECO:0000313" key="2">
    <source>
        <dbReference type="EMBL" id="CDU22970.1"/>
    </source>
</evidence>
<keyword evidence="4" id="KW-1185">Reference proteome</keyword>
<accession>A0A0F7SBX7</accession>
<organism evidence="3 4">
    <name type="scientific">Sporisorium scitamineum</name>
    <dbReference type="NCBI Taxonomy" id="49012"/>
    <lineage>
        <taxon>Eukaryota</taxon>
        <taxon>Fungi</taxon>
        <taxon>Dikarya</taxon>
        <taxon>Basidiomycota</taxon>
        <taxon>Ustilaginomycotina</taxon>
        <taxon>Ustilaginomycetes</taxon>
        <taxon>Ustilaginales</taxon>
        <taxon>Ustilaginaceae</taxon>
        <taxon>Sporisorium</taxon>
    </lineage>
</organism>
<dbReference type="EMBL" id="CCFA01003538">
    <property type="protein sequence ID" value="CDW98600.1"/>
    <property type="molecule type" value="Genomic_DNA"/>
</dbReference>
<evidence type="ECO:0000313" key="4">
    <source>
        <dbReference type="Proteomes" id="UP000242770"/>
    </source>
</evidence>
<dbReference type="Proteomes" id="UP000242770">
    <property type="component" value="Unassembled WGS sequence"/>
</dbReference>
<feature type="region of interest" description="Disordered" evidence="1">
    <location>
        <begin position="292"/>
        <end position="312"/>
    </location>
</feature>
<feature type="region of interest" description="Disordered" evidence="1">
    <location>
        <begin position="230"/>
        <end position="249"/>
    </location>
</feature>
<reference evidence="3" key="3">
    <citation type="submission" date="2014-06" db="EMBL/GenBank/DDBJ databases">
        <authorList>
            <person name="Berkman J.Paul."/>
        </authorList>
    </citation>
    <scope>NUCLEOTIDE SEQUENCE [LARGE SCALE GENOMIC DNA]</scope>
</reference>
<feature type="region of interest" description="Disordered" evidence="1">
    <location>
        <begin position="1"/>
        <end position="174"/>
    </location>
</feature>
<name>A0A0F7SBX7_9BASI</name>
<proteinExistence type="predicted"/>
<reference evidence="2" key="2">
    <citation type="submission" date="2014-06" db="EMBL/GenBank/DDBJ databases">
        <authorList>
            <person name="Ju J."/>
            <person name="Zhang J."/>
        </authorList>
    </citation>
    <scope>NUCLEOTIDE SEQUENCE</scope>
    <source>
        <strain evidence="2">SscI8</strain>
    </source>
</reference>
<reference evidence="4" key="1">
    <citation type="submission" date="2014-06" db="EMBL/GenBank/DDBJ databases">
        <authorList>
            <person name="Berkman P.J."/>
        </authorList>
    </citation>
    <scope>NUCLEOTIDE SEQUENCE [LARGE SCALE GENOMIC DNA]</scope>
</reference>
<gene>
    <name evidence="3" type="primary">SSCI58800.1</name>
    <name evidence="2" type="ORF">SPSC_01600</name>
</gene>
<evidence type="ECO:0000256" key="1">
    <source>
        <dbReference type="SAM" id="MobiDB-lite"/>
    </source>
</evidence>
<dbReference type="EMBL" id="LK056662">
    <property type="protein sequence ID" value="CDU22970.1"/>
    <property type="molecule type" value="Genomic_DNA"/>
</dbReference>